<reference evidence="1" key="1">
    <citation type="journal article" date="2021" name="Proc. Natl. Acad. Sci. U.S.A.">
        <title>A Catalog of Tens of Thousands of Viruses from Human Metagenomes Reveals Hidden Associations with Chronic Diseases.</title>
        <authorList>
            <person name="Tisza M.J."/>
            <person name="Buck C.B."/>
        </authorList>
    </citation>
    <scope>NUCLEOTIDE SEQUENCE</scope>
    <source>
        <strain evidence="1">CtXQ92</strain>
    </source>
</reference>
<organism evidence="1">
    <name type="scientific">Siphoviridae sp. ctXQ92</name>
    <dbReference type="NCBI Taxonomy" id="2825543"/>
    <lineage>
        <taxon>Viruses</taxon>
        <taxon>Duplodnaviria</taxon>
        <taxon>Heunggongvirae</taxon>
        <taxon>Uroviricota</taxon>
        <taxon>Caudoviricetes</taxon>
    </lineage>
</organism>
<accession>A0A8S5PGB1</accession>
<protein>
    <submittedName>
        <fullName evidence="1">Uncharacterized protein</fullName>
    </submittedName>
</protein>
<dbReference type="EMBL" id="BK015427">
    <property type="protein sequence ID" value="DAE06126.1"/>
    <property type="molecule type" value="Genomic_DNA"/>
</dbReference>
<proteinExistence type="predicted"/>
<name>A0A8S5PGB1_9CAUD</name>
<evidence type="ECO:0000313" key="1">
    <source>
        <dbReference type="EMBL" id="DAE06126.1"/>
    </source>
</evidence>
<sequence length="34" mass="3805">MPQHVLEYLGIPKVYLKTKKTTDISQTQAGCKAL</sequence>